<dbReference type="EMBL" id="JBBMFP010000006">
    <property type="protein sequence ID" value="MEQ2431017.1"/>
    <property type="molecule type" value="Genomic_DNA"/>
</dbReference>
<evidence type="ECO:0000313" key="2">
    <source>
        <dbReference type="Proteomes" id="UP001457898"/>
    </source>
</evidence>
<dbReference type="RefSeq" id="WP_207708210.1">
    <property type="nucleotide sequence ID" value="NZ_JBBMFP010000006.1"/>
</dbReference>
<dbReference type="Proteomes" id="UP001457898">
    <property type="component" value="Unassembled WGS sequence"/>
</dbReference>
<reference evidence="1 2" key="1">
    <citation type="submission" date="2024-03" db="EMBL/GenBank/DDBJ databases">
        <title>Human intestinal bacterial collection.</title>
        <authorList>
            <person name="Pauvert C."/>
            <person name="Hitch T.C.A."/>
            <person name="Clavel T."/>
        </authorList>
    </citation>
    <scope>NUCLEOTIDE SEQUENCE [LARGE SCALE GENOMIC DNA]</scope>
    <source>
        <strain evidence="1 2">CLA-SR-H028</strain>
    </source>
</reference>
<evidence type="ECO:0000313" key="1">
    <source>
        <dbReference type="EMBL" id="MEQ2431017.1"/>
    </source>
</evidence>
<keyword evidence="2" id="KW-1185">Reference proteome</keyword>
<name>A0ABV1DKX1_9FIRM</name>
<gene>
    <name evidence="1" type="ORF">WMO65_08385</name>
</gene>
<proteinExistence type="predicted"/>
<comment type="caution">
    <text evidence="1">The sequence shown here is derived from an EMBL/GenBank/DDBJ whole genome shotgun (WGS) entry which is preliminary data.</text>
</comment>
<protein>
    <submittedName>
        <fullName evidence="1">Uncharacterized protein</fullName>
    </submittedName>
</protein>
<organism evidence="1 2">
    <name type="scientific">Blautia caccae</name>
    <dbReference type="NCBI Taxonomy" id="3133175"/>
    <lineage>
        <taxon>Bacteria</taxon>
        <taxon>Bacillati</taxon>
        <taxon>Bacillota</taxon>
        <taxon>Clostridia</taxon>
        <taxon>Lachnospirales</taxon>
        <taxon>Lachnospiraceae</taxon>
        <taxon>Blautia</taxon>
    </lineage>
</organism>
<sequence>MMKNNSALFFTCSLIEYIGREQKLSRDKVVEYLGKDIIQRIYRYSDVLHCEPIEKTADEYINIKSIPKGDYDNVSKCRYDVPDYWTIGEVYERLVEDIAESDENVIETLIKVYTSWITPHLSNYNSDLYYQSREYIAECYKSNQIL</sequence>
<accession>A0ABV1DKX1</accession>